<dbReference type="AlphaFoldDB" id="A0A381WJE7"/>
<proteinExistence type="predicted"/>
<gene>
    <name evidence="1" type="ORF">METZ01_LOCUS105480</name>
</gene>
<sequence length="52" mass="5925">MESTKYPCVPHNHLRNQKGSAENNSKFLVVQLQWIYPAQVVLQGALSSYLHV</sequence>
<dbReference type="EMBL" id="UINC01011995">
    <property type="protein sequence ID" value="SVA52626.1"/>
    <property type="molecule type" value="Genomic_DNA"/>
</dbReference>
<reference evidence="1" key="1">
    <citation type="submission" date="2018-05" db="EMBL/GenBank/DDBJ databases">
        <authorList>
            <person name="Lanie J.A."/>
            <person name="Ng W.-L."/>
            <person name="Kazmierczak K.M."/>
            <person name="Andrzejewski T.M."/>
            <person name="Davidsen T.M."/>
            <person name="Wayne K.J."/>
            <person name="Tettelin H."/>
            <person name="Glass J.I."/>
            <person name="Rusch D."/>
            <person name="Podicherti R."/>
            <person name="Tsui H.-C.T."/>
            <person name="Winkler M.E."/>
        </authorList>
    </citation>
    <scope>NUCLEOTIDE SEQUENCE</scope>
</reference>
<protein>
    <submittedName>
        <fullName evidence="1">Uncharacterized protein</fullName>
    </submittedName>
</protein>
<organism evidence="1">
    <name type="scientific">marine metagenome</name>
    <dbReference type="NCBI Taxonomy" id="408172"/>
    <lineage>
        <taxon>unclassified sequences</taxon>
        <taxon>metagenomes</taxon>
        <taxon>ecological metagenomes</taxon>
    </lineage>
</organism>
<evidence type="ECO:0000313" key="1">
    <source>
        <dbReference type="EMBL" id="SVA52626.1"/>
    </source>
</evidence>
<name>A0A381WJE7_9ZZZZ</name>
<accession>A0A381WJE7</accession>